<name>A0A4U1EJF8_MONMO</name>
<dbReference type="InterPro" id="IPR009057">
    <property type="entry name" value="Homeodomain-like_sf"/>
</dbReference>
<feature type="compositionally biased region" description="Basic and acidic residues" evidence="7">
    <location>
        <begin position="268"/>
        <end position="277"/>
    </location>
</feature>
<feature type="compositionally biased region" description="Basic and acidic residues" evidence="7">
    <location>
        <begin position="348"/>
        <end position="357"/>
    </location>
</feature>
<evidence type="ECO:0000256" key="1">
    <source>
        <dbReference type="ARBA" id="ARBA00004123"/>
    </source>
</evidence>
<sequence length="537" mass="58413">MLESRNEEKMLKHLQSLTSQFTSPLFFLLFSFSFEKSCCFSRILESKDKRSKRSASGSFDFSRPGWFLVSASSNATCCESAPRSVPDVASGSTPAAALCFAPYDSRLLGSARPELGAALGIYGAPYSAAAAAQSYAGYLPYSPEPPTLYGALNPQYEFKEAAGNFTPGLAQPAAYYPYEQSLGQYQYDRYGSVELGGAGRRKNATRETTSTLKAWLNEHRKNPYPTKGEKIMLAIITKMTLTQVSTWFANARRRLKKENKMTWAPKNKGGEERKEEGGAEELLGCLNGDTKDVSASQEARGLSDLEDLEEEEEEEADEEEAVATATDRLAELHRDTQSLPAVQCAATREARPERKECSLAAPRFSFTEPPRSGETDFLRAEPGGPTLTMHYPRSEKPRIWSLAHTAAASGVEGAPPNLSRPRSPECHLIPGQPPGPGARPAVPRDSACEESSRVAKAFGNPSFAQQGLPLDCAPRPRRRAPAVQCQYQSGAEGSGPPTALGVSVQKTPSPDTYIHPPPRVPSRCTLSLPLQHAQVQT</sequence>
<dbReference type="GO" id="GO:0000981">
    <property type="term" value="F:DNA-binding transcription factor activity, RNA polymerase II-specific"/>
    <property type="evidence" value="ECO:0007669"/>
    <property type="project" value="InterPro"/>
</dbReference>
<feature type="region of interest" description="Disordered" evidence="7">
    <location>
        <begin position="259"/>
        <end position="323"/>
    </location>
</feature>
<gene>
    <name evidence="9" type="ORF">EI555_021224</name>
</gene>
<evidence type="ECO:0000313" key="9">
    <source>
        <dbReference type="EMBL" id="TKC36358.1"/>
    </source>
</evidence>
<accession>A0A4U1EJF8</accession>
<dbReference type="CDD" id="cd00086">
    <property type="entry name" value="homeodomain"/>
    <property type="match status" value="1"/>
</dbReference>
<dbReference type="SMART" id="SM00548">
    <property type="entry name" value="IRO"/>
    <property type="match status" value="1"/>
</dbReference>
<dbReference type="EMBL" id="RWIC01001314">
    <property type="protein sequence ID" value="TKC36358.1"/>
    <property type="molecule type" value="Genomic_DNA"/>
</dbReference>
<keyword evidence="3 6" id="KW-0238">DNA-binding</keyword>
<comment type="caution">
    <text evidence="9">The sequence shown here is derived from an EMBL/GenBank/DDBJ whole genome shotgun (WGS) entry which is preliminary data.</text>
</comment>
<feature type="domain" description="Homeobox" evidence="8">
    <location>
        <begin position="200"/>
        <end position="258"/>
    </location>
</feature>
<evidence type="ECO:0000313" key="10">
    <source>
        <dbReference type="Proteomes" id="UP000308365"/>
    </source>
</evidence>
<dbReference type="FunFam" id="1.10.10.60:FF:000003">
    <property type="entry name" value="Iroquois-class homeobox protein IRX"/>
    <property type="match status" value="1"/>
</dbReference>
<protein>
    <recommendedName>
        <fullName evidence="8">Homeobox domain-containing protein</fullName>
    </recommendedName>
</protein>
<dbReference type="GO" id="GO:0030182">
    <property type="term" value="P:neuron differentiation"/>
    <property type="evidence" value="ECO:0007669"/>
    <property type="project" value="TreeGrafter"/>
</dbReference>
<dbReference type="GO" id="GO:0005634">
    <property type="term" value="C:nucleus"/>
    <property type="evidence" value="ECO:0007669"/>
    <property type="project" value="UniProtKB-SubCell"/>
</dbReference>
<dbReference type="SMART" id="SM00389">
    <property type="entry name" value="HOX"/>
    <property type="match status" value="1"/>
</dbReference>
<keyword evidence="4 6" id="KW-0371">Homeobox</keyword>
<evidence type="ECO:0000256" key="3">
    <source>
        <dbReference type="ARBA" id="ARBA00023125"/>
    </source>
</evidence>
<dbReference type="InterPro" id="IPR001356">
    <property type="entry name" value="HD"/>
</dbReference>
<dbReference type="PANTHER" id="PTHR11211:SF11">
    <property type="entry name" value="IROQUOIS-CLASS HOMEODOMAIN PROTEIN IRX-6"/>
    <property type="match status" value="1"/>
</dbReference>
<dbReference type="PANTHER" id="PTHR11211">
    <property type="entry name" value="IROQUOIS-CLASS HOMEODOMAIN PROTEIN IRX"/>
    <property type="match status" value="1"/>
</dbReference>
<dbReference type="SUPFAM" id="SSF46689">
    <property type="entry name" value="Homeodomain-like"/>
    <property type="match status" value="1"/>
</dbReference>
<feature type="compositionally biased region" description="Acidic residues" evidence="7">
    <location>
        <begin position="304"/>
        <end position="321"/>
    </location>
</feature>
<evidence type="ECO:0000256" key="6">
    <source>
        <dbReference type="PROSITE-ProRule" id="PRU00108"/>
    </source>
</evidence>
<reference evidence="10" key="1">
    <citation type="journal article" date="2019" name="IScience">
        <title>Narwhal Genome Reveals Long-Term Low Genetic Diversity despite Current Large Abundance Size.</title>
        <authorList>
            <person name="Westbury M.V."/>
            <person name="Petersen B."/>
            <person name="Garde E."/>
            <person name="Heide-Jorgensen M.P."/>
            <person name="Lorenzen E.D."/>
        </authorList>
    </citation>
    <scope>NUCLEOTIDE SEQUENCE [LARGE SCALE GENOMIC DNA]</scope>
</reference>
<dbReference type="PROSITE" id="PS50071">
    <property type="entry name" value="HOMEOBOX_2"/>
    <property type="match status" value="1"/>
</dbReference>
<keyword evidence="5 6" id="KW-0539">Nucleus</keyword>
<feature type="DNA-binding region" description="Homeobox" evidence="6">
    <location>
        <begin position="202"/>
        <end position="259"/>
    </location>
</feature>
<dbReference type="InterPro" id="IPR017970">
    <property type="entry name" value="Homeobox_CS"/>
</dbReference>
<dbReference type="PROSITE" id="PS00027">
    <property type="entry name" value="HOMEOBOX_1"/>
    <property type="match status" value="1"/>
</dbReference>
<evidence type="ECO:0000256" key="7">
    <source>
        <dbReference type="SAM" id="MobiDB-lite"/>
    </source>
</evidence>
<evidence type="ECO:0000256" key="5">
    <source>
        <dbReference type="ARBA" id="ARBA00023242"/>
    </source>
</evidence>
<dbReference type="InterPro" id="IPR008422">
    <property type="entry name" value="KN_HD"/>
</dbReference>
<evidence type="ECO:0000256" key="4">
    <source>
        <dbReference type="ARBA" id="ARBA00023155"/>
    </source>
</evidence>
<evidence type="ECO:0000256" key="2">
    <source>
        <dbReference type="ARBA" id="ARBA00008446"/>
    </source>
</evidence>
<dbReference type="Pfam" id="PF05920">
    <property type="entry name" value="Homeobox_KN"/>
    <property type="match status" value="1"/>
</dbReference>
<feature type="region of interest" description="Disordered" evidence="7">
    <location>
        <begin position="344"/>
        <end position="392"/>
    </location>
</feature>
<comment type="subcellular location">
    <subcellularLocation>
        <location evidence="1 6">Nucleus</location>
    </subcellularLocation>
</comment>
<dbReference type="Gene3D" id="1.10.10.60">
    <property type="entry name" value="Homeodomain-like"/>
    <property type="match status" value="1"/>
</dbReference>
<dbReference type="GO" id="GO:0048468">
    <property type="term" value="P:cell development"/>
    <property type="evidence" value="ECO:0007669"/>
    <property type="project" value="TreeGrafter"/>
</dbReference>
<dbReference type="Proteomes" id="UP000308365">
    <property type="component" value="Unassembled WGS sequence"/>
</dbReference>
<organism evidence="9 10">
    <name type="scientific">Monodon monoceros</name>
    <name type="common">Narwhal</name>
    <name type="synonym">Ceratodon monodon</name>
    <dbReference type="NCBI Taxonomy" id="40151"/>
    <lineage>
        <taxon>Eukaryota</taxon>
        <taxon>Metazoa</taxon>
        <taxon>Chordata</taxon>
        <taxon>Craniata</taxon>
        <taxon>Vertebrata</taxon>
        <taxon>Euteleostomi</taxon>
        <taxon>Mammalia</taxon>
        <taxon>Eutheria</taxon>
        <taxon>Laurasiatheria</taxon>
        <taxon>Artiodactyla</taxon>
        <taxon>Whippomorpha</taxon>
        <taxon>Cetacea</taxon>
        <taxon>Odontoceti</taxon>
        <taxon>Monodontidae</taxon>
        <taxon>Monodon</taxon>
    </lineage>
</organism>
<evidence type="ECO:0000259" key="8">
    <source>
        <dbReference type="PROSITE" id="PS50071"/>
    </source>
</evidence>
<feature type="region of interest" description="Disordered" evidence="7">
    <location>
        <begin position="410"/>
        <end position="537"/>
    </location>
</feature>
<dbReference type="AlphaFoldDB" id="A0A4U1EJF8"/>
<dbReference type="GO" id="GO:0000978">
    <property type="term" value="F:RNA polymerase II cis-regulatory region sequence-specific DNA binding"/>
    <property type="evidence" value="ECO:0007669"/>
    <property type="project" value="TreeGrafter"/>
</dbReference>
<comment type="similarity">
    <text evidence="2">Belongs to the TALE/IRO homeobox family.</text>
</comment>
<proteinExistence type="inferred from homology"/>
<dbReference type="InterPro" id="IPR003893">
    <property type="entry name" value="Iroquois_homeo"/>
</dbReference>